<dbReference type="PANTHER" id="PTHR13748:SF62">
    <property type="entry name" value="COBW DOMAIN-CONTAINING PROTEIN"/>
    <property type="match status" value="1"/>
</dbReference>
<proteinExistence type="predicted"/>
<feature type="domain" description="CobW/HypB/UreG nucleotide-binding" evidence="1">
    <location>
        <begin position="8"/>
        <end position="176"/>
    </location>
</feature>
<dbReference type="InterPro" id="IPR051316">
    <property type="entry name" value="Zinc-reg_GTPase_activator"/>
</dbReference>
<name>A0A0A0IBX2_CLONO</name>
<dbReference type="Gene3D" id="3.40.50.300">
    <property type="entry name" value="P-loop containing nucleotide triphosphate hydrolases"/>
    <property type="match status" value="1"/>
</dbReference>
<dbReference type="OrthoDB" id="9808822at2"/>
<dbReference type="Proteomes" id="UP000030012">
    <property type="component" value="Unassembled WGS sequence"/>
</dbReference>
<sequence length="213" mass="24742">MKTKCDIEVVTGFIGSGKTLFINGLVQCTLVKNEKVVIISCEKGNSNISEDILNNKNIVFYQCNNDEVKREYIKQIIQKHNPNRIIIEYNGTRLLDNMLSIIYSNELKKLCKITTIFFTIDAKTFDMYINNMGNFLIPFIKFSNLIVITNTKGVTHLECINMEEKLRKINNYAHIITINNMNNIIRDLEKYDLLDTGLLKQIRIHLKNFISRI</sequence>
<reference evidence="2 3" key="1">
    <citation type="submission" date="2014-01" db="EMBL/GenBank/DDBJ databases">
        <title>Plasmidome dynamics in the species complex Clostridium novyi sensu lato converts strains of independent lineages into distinctly different pathogens.</title>
        <authorList>
            <person name="Skarin H."/>
            <person name="Segerman B."/>
        </authorList>
    </citation>
    <scope>NUCLEOTIDE SEQUENCE [LARGE SCALE GENOMIC DNA]</scope>
    <source>
        <strain evidence="2 3">4552</strain>
    </source>
</reference>
<dbReference type="GO" id="GO:0005737">
    <property type="term" value="C:cytoplasm"/>
    <property type="evidence" value="ECO:0007669"/>
    <property type="project" value="TreeGrafter"/>
</dbReference>
<evidence type="ECO:0000259" key="1">
    <source>
        <dbReference type="Pfam" id="PF02492"/>
    </source>
</evidence>
<protein>
    <submittedName>
        <fullName evidence="2">Cobalamin biosynthesis protein</fullName>
    </submittedName>
</protein>
<dbReference type="InterPro" id="IPR003495">
    <property type="entry name" value="CobW/HypB/UreG_nucleotide-bd"/>
</dbReference>
<dbReference type="AlphaFoldDB" id="A0A0A0IBX2"/>
<organism evidence="2 3">
    <name type="scientific">Clostridium novyi A str. 4552</name>
    <dbReference type="NCBI Taxonomy" id="1444289"/>
    <lineage>
        <taxon>Bacteria</taxon>
        <taxon>Bacillati</taxon>
        <taxon>Bacillota</taxon>
        <taxon>Clostridia</taxon>
        <taxon>Eubacteriales</taxon>
        <taxon>Clostridiaceae</taxon>
        <taxon>Clostridium</taxon>
    </lineage>
</organism>
<evidence type="ECO:0000313" key="3">
    <source>
        <dbReference type="Proteomes" id="UP000030012"/>
    </source>
</evidence>
<dbReference type="InterPro" id="IPR027417">
    <property type="entry name" value="P-loop_NTPase"/>
</dbReference>
<gene>
    <name evidence="2" type="ORF">Z968_02225</name>
</gene>
<dbReference type="EMBL" id="JENJ01000006">
    <property type="protein sequence ID" value="KGM97836.1"/>
    <property type="molecule type" value="Genomic_DNA"/>
</dbReference>
<dbReference type="SUPFAM" id="SSF52540">
    <property type="entry name" value="P-loop containing nucleoside triphosphate hydrolases"/>
    <property type="match status" value="1"/>
</dbReference>
<comment type="caution">
    <text evidence="2">The sequence shown here is derived from an EMBL/GenBank/DDBJ whole genome shotgun (WGS) entry which is preliminary data.</text>
</comment>
<accession>A0A0A0IBX2</accession>
<dbReference type="PANTHER" id="PTHR13748">
    <property type="entry name" value="COBW-RELATED"/>
    <property type="match status" value="1"/>
</dbReference>
<evidence type="ECO:0000313" key="2">
    <source>
        <dbReference type="EMBL" id="KGM97836.1"/>
    </source>
</evidence>
<dbReference type="Pfam" id="PF02492">
    <property type="entry name" value="cobW"/>
    <property type="match status" value="1"/>
</dbReference>
<dbReference type="RefSeq" id="WP_039252729.1">
    <property type="nucleotide sequence ID" value="NZ_JENJ01000006.1"/>
</dbReference>